<keyword evidence="1" id="KW-0233">DNA recombination</keyword>
<dbReference type="PANTHER" id="PTHR33480:SF1">
    <property type="entry name" value="TYR RECOMBINASE DOMAIN-CONTAINING PROTEIN"/>
    <property type="match status" value="1"/>
</dbReference>
<protein>
    <submittedName>
        <fullName evidence="3">Uncharacterized protein</fullName>
    </submittedName>
</protein>
<feature type="region of interest" description="Disordered" evidence="2">
    <location>
        <begin position="675"/>
        <end position="710"/>
    </location>
</feature>
<dbReference type="GO" id="GO:0003677">
    <property type="term" value="F:DNA binding"/>
    <property type="evidence" value="ECO:0007669"/>
    <property type="project" value="InterPro"/>
</dbReference>
<reference evidence="3" key="1">
    <citation type="journal article" date="2011" name="Proc. Natl. Acad. Sci. U.S.A.">
        <title>The genome of the fire ant Solenopsis invicta.</title>
        <authorList>
            <person name="Wurm Y."/>
            <person name="Wang J."/>
            <person name="Riba-Grognuz O."/>
            <person name="Corona M."/>
            <person name="Nygaard S."/>
            <person name="Hunt B.G."/>
            <person name="Ingram K.K."/>
            <person name="Falquet L."/>
            <person name="Nipitwattanaphon M."/>
            <person name="Gotzek D."/>
            <person name="Dijkstra M.B."/>
            <person name="Oettler J."/>
            <person name="Comtesse F."/>
            <person name="Shih C.J."/>
            <person name="Wu W.J."/>
            <person name="Yang C.C."/>
            <person name="Thomas J."/>
            <person name="Beaudoing E."/>
            <person name="Pradervand S."/>
            <person name="Flegel V."/>
            <person name="Cook E.D."/>
            <person name="Fabbretti R."/>
            <person name="Stockinger H."/>
            <person name="Long L."/>
            <person name="Farmerie W.G."/>
            <person name="Oakey J."/>
            <person name="Boomsma J.J."/>
            <person name="Pamilo P."/>
            <person name="Yi S.V."/>
            <person name="Heinze J."/>
            <person name="Goodisman M.A."/>
            <person name="Farinelli L."/>
            <person name="Harshman K."/>
            <person name="Hulo N."/>
            <person name="Cerutti L."/>
            <person name="Xenarios I."/>
            <person name="Shoemaker D."/>
            <person name="Keller L."/>
        </authorList>
    </citation>
    <scope>NUCLEOTIDE SEQUENCE [LARGE SCALE GENOMIC DNA]</scope>
</reference>
<evidence type="ECO:0000313" key="3">
    <source>
        <dbReference type="EMBL" id="EFZ09583.1"/>
    </source>
</evidence>
<sequence length="831" mass="96437">MVQSNTSESSVPSGATDILNAVGDDWMTESIGNECDNSNNFDYNRNHKSDTIINENNYEITKDPDYFSSQSNTDTNSINNTTSNTNNISSNTNETSQSHSSQKNSSLETSLCDVTSLDIRNVIVPCSKNSLSKRTVKKYFCPYCKKLQTKFARHLEMIHKTEADVLKFIHIKKGTRERAKIIETIRNRGNLLHNTHSELNTGVFITARQRQAKYKRTADDYICCTNCKGFYSKHTIRFHYSKCKTTHKKGVREITVMGRRLTGYIHPCANKVLRNIIFPVLRDDEVVRCIKYDELLILFGNKLCERYTSTHQYDMIRQYLRLLGRFKIAIQQLNKEIDDFESIFQPQNFNFAVKALRIVAKWDASIMWFKTPGIANQLTTLLKKCAHTLQSECIKKQDYKRKQAVDDFLILWHEEVPTLINKKAIEDQIKYKRQKKQIIPSKHDIKLLYDYLEKQCENALDILKKDFDLSSWKTLSGCTLIMVQIFNRKRAGEIERLTIEDYKNQETLDKNVNPDLYDKLSAESQKYAQKFVRITIRGKKGRTVPVLLHTIMLKAIDMVLKYRKHAGVKSRNEYVFSVPHTSKATKQYLRAYPLMKKFAHECGATNPASLTGTMLRKQIATYTAMLGIEDNQVDNLANFLEHAKDIHKSIYRIPVPVKEMTDVSRMLEAAMGCDLNKNNSEDENNSDTDMTHSSISEEIPRINRYTSDDATHDSSIDYANNFSDSENYTSEFHNKAKYISIESNNNDKQMNPTQRRRKTPPYGKTKRVRWNEKEKQAIFEHFGNILELPQLPSLQECQNAICKYGSLKQRQPQQIKAWIDNQRRFETRHKI</sequence>
<feature type="region of interest" description="Disordered" evidence="2">
    <location>
        <begin position="63"/>
        <end position="105"/>
    </location>
</feature>
<feature type="compositionally biased region" description="Basic residues" evidence="2">
    <location>
        <begin position="754"/>
        <end position="765"/>
    </location>
</feature>
<feature type="region of interest" description="Disordered" evidence="2">
    <location>
        <begin position="742"/>
        <end position="765"/>
    </location>
</feature>
<evidence type="ECO:0000256" key="1">
    <source>
        <dbReference type="ARBA" id="ARBA00023172"/>
    </source>
</evidence>
<dbReference type="Gene3D" id="1.10.443.10">
    <property type="entry name" value="Intergrase catalytic core"/>
    <property type="match status" value="1"/>
</dbReference>
<dbReference type="PANTHER" id="PTHR33480">
    <property type="entry name" value="SET DOMAIN-CONTAINING PROTEIN-RELATED"/>
    <property type="match status" value="1"/>
</dbReference>
<dbReference type="InterPro" id="IPR011010">
    <property type="entry name" value="DNA_brk_join_enz"/>
</dbReference>
<gene>
    <name evidence="3" type="ORF">SINV_11475</name>
</gene>
<dbReference type="SUPFAM" id="SSF56349">
    <property type="entry name" value="DNA breaking-rejoining enzymes"/>
    <property type="match status" value="1"/>
</dbReference>
<feature type="compositionally biased region" description="Basic and acidic residues" evidence="2">
    <location>
        <begin position="698"/>
        <end position="710"/>
    </location>
</feature>
<name>E9JC70_SOLIN</name>
<dbReference type="EMBL" id="GL771739">
    <property type="protein sequence ID" value="EFZ09583.1"/>
    <property type="molecule type" value="Genomic_DNA"/>
</dbReference>
<dbReference type="AlphaFoldDB" id="E9JC70"/>
<feature type="non-terminal residue" evidence="3">
    <location>
        <position position="831"/>
    </location>
</feature>
<feature type="compositionally biased region" description="Polar residues" evidence="2">
    <location>
        <begin position="742"/>
        <end position="753"/>
    </location>
</feature>
<dbReference type="GO" id="GO:0015074">
    <property type="term" value="P:DNA integration"/>
    <property type="evidence" value="ECO:0007669"/>
    <property type="project" value="InterPro"/>
</dbReference>
<dbReference type="OMA" id="THEDEYC"/>
<proteinExistence type="predicted"/>
<accession>E9JC70</accession>
<dbReference type="InterPro" id="IPR013762">
    <property type="entry name" value="Integrase-like_cat_sf"/>
</dbReference>
<evidence type="ECO:0000256" key="2">
    <source>
        <dbReference type="SAM" id="MobiDB-lite"/>
    </source>
</evidence>
<organism>
    <name type="scientific">Solenopsis invicta</name>
    <name type="common">Red imported fire ant</name>
    <name type="synonym">Solenopsis wagneri</name>
    <dbReference type="NCBI Taxonomy" id="13686"/>
    <lineage>
        <taxon>Eukaryota</taxon>
        <taxon>Metazoa</taxon>
        <taxon>Ecdysozoa</taxon>
        <taxon>Arthropoda</taxon>
        <taxon>Hexapoda</taxon>
        <taxon>Insecta</taxon>
        <taxon>Pterygota</taxon>
        <taxon>Neoptera</taxon>
        <taxon>Endopterygota</taxon>
        <taxon>Hymenoptera</taxon>
        <taxon>Apocrita</taxon>
        <taxon>Aculeata</taxon>
        <taxon>Formicoidea</taxon>
        <taxon>Formicidae</taxon>
        <taxon>Myrmicinae</taxon>
        <taxon>Solenopsis</taxon>
    </lineage>
</organism>
<dbReference type="HOGENOM" id="CLU_006669_2_0_1"/>
<dbReference type="GO" id="GO:0006310">
    <property type="term" value="P:DNA recombination"/>
    <property type="evidence" value="ECO:0007669"/>
    <property type="project" value="UniProtKB-KW"/>
</dbReference>
<feature type="compositionally biased region" description="Low complexity" evidence="2">
    <location>
        <begin position="68"/>
        <end position="105"/>
    </location>
</feature>